<dbReference type="EMBL" id="JACIDX010000006">
    <property type="protein sequence ID" value="MBB3954835.1"/>
    <property type="molecule type" value="Genomic_DNA"/>
</dbReference>
<evidence type="ECO:0000313" key="8">
    <source>
        <dbReference type="EMBL" id="MBB3954835.1"/>
    </source>
</evidence>
<comment type="catalytic activity">
    <reaction evidence="1">
        <text>Exolytic cleavage of the (1-&gt;4)-beta-glycosidic linkage between N-acetylmuramic acid (MurNAc) and N-acetylglucosamine (GlcNAc) residues in peptidoglycan, from either the reducing or the non-reducing ends of the peptidoglycan chains, with concomitant formation of a 1,6-anhydrobond in the MurNAc residue.</text>
        <dbReference type="EC" id="4.2.2.n1"/>
    </reaction>
</comment>
<dbReference type="PIRSF" id="PIRSF019422">
    <property type="entry name" value="MltA"/>
    <property type="match status" value="1"/>
</dbReference>
<gene>
    <name evidence="8" type="ORF">GGR38_001784</name>
</gene>
<comment type="caution">
    <text evidence="8">The sequence shown here is derived from an EMBL/GenBank/DDBJ whole genome shotgun (WGS) entry which is preliminary data.</text>
</comment>
<keyword evidence="3" id="KW-0456">Lyase</keyword>
<evidence type="ECO:0000256" key="6">
    <source>
        <dbReference type="SAM" id="MobiDB-lite"/>
    </source>
</evidence>
<dbReference type="Gene3D" id="2.40.240.50">
    <property type="entry name" value="Barwin-like endoglucanases"/>
    <property type="match status" value="1"/>
</dbReference>
<feature type="domain" description="Lytic transglycosylase MltA" evidence="7">
    <location>
        <begin position="145"/>
        <end position="307"/>
    </location>
</feature>
<dbReference type="PANTHER" id="PTHR30124:SF0">
    <property type="entry name" value="MEMBRANE-BOUND LYTIC MUREIN TRANSGLYCOSYLASE A"/>
    <property type="match status" value="1"/>
</dbReference>
<dbReference type="RefSeq" id="WP_183624639.1">
    <property type="nucleotide sequence ID" value="NZ_JACIDX010000006.1"/>
</dbReference>
<dbReference type="Gene3D" id="2.40.40.10">
    <property type="entry name" value="RlpA-like domain"/>
    <property type="match status" value="1"/>
</dbReference>
<accession>A0A7W6G679</accession>
<reference evidence="8 9" key="1">
    <citation type="submission" date="2020-08" db="EMBL/GenBank/DDBJ databases">
        <title>Genomic Encyclopedia of Type Strains, Phase IV (KMG-IV): sequencing the most valuable type-strain genomes for metagenomic binning, comparative biology and taxonomic classification.</title>
        <authorList>
            <person name="Goeker M."/>
        </authorList>
    </citation>
    <scope>NUCLEOTIDE SEQUENCE [LARGE SCALE GENOMIC DNA]</scope>
    <source>
        <strain evidence="8 9">DSM 27057</strain>
    </source>
</reference>
<sequence>MNLRQSRIGAALMGLLLLEACARIIPGPRPPVTRPPRPVPTTPVPPPKPVVTAMDVGVHRGPDLAAFPLSDGTAQSALASFRESCPKLLARTDTSGLTQRADWQDVCAAASGWTSADAGRFFRSRFELAQVSDGATYVTGYYEPEIAGSRTRQPGYDVPVYGVPRDLVHARPGDAPIKPNGQTPFGRYDENGVFQPYFERGEIDDGKLVGKGLEIAWTADPVEFFFLQIQGSGRLRGPDGRVIRIGYAADNGQNYTGIGTVMRQQGLLGNAPGQYAGSMQGIMQYIREHPQDGMSLMRQNKSWVFFRELTGDGPIGAMGVPVRPHVSVAADPLFVPLGAPVLIAADPALANANKVNGLWVAQDTGGAIKGANRFDSFWGAGDEARRIAGGMLARGRAYILLPKGTLARLGVR</sequence>
<dbReference type="CDD" id="cd14668">
    <property type="entry name" value="mlta_B"/>
    <property type="match status" value="1"/>
</dbReference>
<dbReference type="InterPro" id="IPR010611">
    <property type="entry name" value="3D_dom"/>
</dbReference>
<evidence type="ECO:0000256" key="5">
    <source>
        <dbReference type="ARBA" id="ARBA00030918"/>
    </source>
</evidence>
<dbReference type="PANTHER" id="PTHR30124">
    <property type="entry name" value="MEMBRANE-BOUND LYTIC MUREIN TRANSGLYCOSYLASE A"/>
    <property type="match status" value="1"/>
</dbReference>
<dbReference type="InterPro" id="IPR005300">
    <property type="entry name" value="MltA_B"/>
</dbReference>
<dbReference type="AlphaFoldDB" id="A0A7W6G679"/>
<dbReference type="EC" id="4.2.2.n1" evidence="2"/>
<dbReference type="Pfam" id="PF06725">
    <property type="entry name" value="3D"/>
    <property type="match status" value="1"/>
</dbReference>
<evidence type="ECO:0000313" key="9">
    <source>
        <dbReference type="Proteomes" id="UP000548867"/>
    </source>
</evidence>
<dbReference type="SUPFAM" id="SSF50685">
    <property type="entry name" value="Barwin-like endoglucanases"/>
    <property type="match status" value="1"/>
</dbReference>
<evidence type="ECO:0000256" key="3">
    <source>
        <dbReference type="ARBA" id="ARBA00023239"/>
    </source>
</evidence>
<dbReference type="SMART" id="SM00925">
    <property type="entry name" value="MltA"/>
    <property type="match status" value="1"/>
</dbReference>
<dbReference type="GO" id="GO:0019867">
    <property type="term" value="C:outer membrane"/>
    <property type="evidence" value="ECO:0007669"/>
    <property type="project" value="InterPro"/>
</dbReference>
<dbReference type="GO" id="GO:0008933">
    <property type="term" value="F:peptidoglycan lytic transglycosylase activity"/>
    <property type="evidence" value="ECO:0007669"/>
    <property type="project" value="TreeGrafter"/>
</dbReference>
<dbReference type="GO" id="GO:0071555">
    <property type="term" value="P:cell wall organization"/>
    <property type="evidence" value="ECO:0007669"/>
    <property type="project" value="UniProtKB-KW"/>
</dbReference>
<evidence type="ECO:0000256" key="4">
    <source>
        <dbReference type="ARBA" id="ARBA00023316"/>
    </source>
</evidence>
<dbReference type="InterPro" id="IPR026044">
    <property type="entry name" value="MltA"/>
</dbReference>
<proteinExistence type="predicted"/>
<evidence type="ECO:0000256" key="1">
    <source>
        <dbReference type="ARBA" id="ARBA00001420"/>
    </source>
</evidence>
<dbReference type="GO" id="GO:0009254">
    <property type="term" value="P:peptidoglycan turnover"/>
    <property type="evidence" value="ECO:0007669"/>
    <property type="project" value="InterPro"/>
</dbReference>
<evidence type="ECO:0000256" key="2">
    <source>
        <dbReference type="ARBA" id="ARBA00012587"/>
    </source>
</evidence>
<dbReference type="Proteomes" id="UP000548867">
    <property type="component" value="Unassembled WGS sequence"/>
</dbReference>
<keyword evidence="9" id="KW-1185">Reference proteome</keyword>
<organism evidence="8 9">
    <name type="scientific">Novosphingobium sediminicola</name>
    <dbReference type="NCBI Taxonomy" id="563162"/>
    <lineage>
        <taxon>Bacteria</taxon>
        <taxon>Pseudomonadati</taxon>
        <taxon>Pseudomonadota</taxon>
        <taxon>Alphaproteobacteria</taxon>
        <taxon>Sphingomonadales</taxon>
        <taxon>Sphingomonadaceae</taxon>
        <taxon>Novosphingobium</taxon>
    </lineage>
</organism>
<protein>
    <recommendedName>
        <fullName evidence="2">peptidoglycan lytic exotransglycosylase</fullName>
        <ecNumber evidence="2">4.2.2.n1</ecNumber>
    </recommendedName>
    <alternativeName>
        <fullName evidence="5">Murein hydrolase A</fullName>
    </alternativeName>
</protein>
<name>A0A7W6G679_9SPHN</name>
<keyword evidence="4" id="KW-0961">Cell wall biogenesis/degradation</keyword>
<dbReference type="GO" id="GO:0004553">
    <property type="term" value="F:hydrolase activity, hydrolyzing O-glycosyl compounds"/>
    <property type="evidence" value="ECO:0007669"/>
    <property type="project" value="InterPro"/>
</dbReference>
<evidence type="ECO:0000259" key="7">
    <source>
        <dbReference type="SMART" id="SM00925"/>
    </source>
</evidence>
<dbReference type="Pfam" id="PF03562">
    <property type="entry name" value="MltA"/>
    <property type="match status" value="1"/>
</dbReference>
<dbReference type="InterPro" id="IPR036908">
    <property type="entry name" value="RlpA-like_sf"/>
</dbReference>
<dbReference type="GO" id="GO:0009253">
    <property type="term" value="P:peptidoglycan catabolic process"/>
    <property type="evidence" value="ECO:0007669"/>
    <property type="project" value="TreeGrafter"/>
</dbReference>
<dbReference type="CDD" id="cd14485">
    <property type="entry name" value="mltA_like_LT_A"/>
    <property type="match status" value="1"/>
</dbReference>
<feature type="region of interest" description="Disordered" evidence="6">
    <location>
        <begin position="27"/>
        <end position="47"/>
    </location>
</feature>